<feature type="transmembrane region" description="Helical" evidence="1">
    <location>
        <begin position="37"/>
        <end position="56"/>
    </location>
</feature>
<keyword evidence="1" id="KW-0472">Membrane</keyword>
<keyword evidence="1" id="KW-1133">Transmembrane helix</keyword>
<protein>
    <submittedName>
        <fullName evidence="2">Uncharacterized protein</fullName>
    </submittedName>
</protein>
<accession>A0A822Y446</accession>
<keyword evidence="1" id="KW-0812">Transmembrane</keyword>
<dbReference type="Proteomes" id="UP000607653">
    <property type="component" value="Unassembled WGS sequence"/>
</dbReference>
<dbReference type="EMBL" id="DUZY01000002">
    <property type="protein sequence ID" value="DAD26381.1"/>
    <property type="molecule type" value="Genomic_DNA"/>
</dbReference>
<dbReference type="AlphaFoldDB" id="A0A822Y446"/>
<comment type="caution">
    <text evidence="2">The sequence shown here is derived from an EMBL/GenBank/DDBJ whole genome shotgun (WGS) entry which is preliminary data.</text>
</comment>
<sequence length="57" mass="6763">MDISSYPNFTMALMLPLRKTKQRLGIPLPLLFIKSEFGTPIAIFFYLFRLFPIFFLF</sequence>
<gene>
    <name evidence="2" type="ORF">HUJ06_027850</name>
</gene>
<evidence type="ECO:0000313" key="2">
    <source>
        <dbReference type="EMBL" id="DAD26381.1"/>
    </source>
</evidence>
<reference evidence="2 3" key="1">
    <citation type="journal article" date="2020" name="Mol. Biol. Evol.">
        <title>Distinct Expression and Methylation Patterns for Genes with Different Fates following a Single Whole-Genome Duplication in Flowering Plants.</title>
        <authorList>
            <person name="Shi T."/>
            <person name="Rahmani R.S."/>
            <person name="Gugger P.F."/>
            <person name="Wang M."/>
            <person name="Li H."/>
            <person name="Zhang Y."/>
            <person name="Li Z."/>
            <person name="Wang Q."/>
            <person name="Van de Peer Y."/>
            <person name="Marchal K."/>
            <person name="Chen J."/>
        </authorList>
    </citation>
    <scope>NUCLEOTIDE SEQUENCE [LARGE SCALE GENOMIC DNA]</scope>
    <source>
        <tissue evidence="2">Leaf</tissue>
    </source>
</reference>
<proteinExistence type="predicted"/>
<evidence type="ECO:0000313" key="3">
    <source>
        <dbReference type="Proteomes" id="UP000607653"/>
    </source>
</evidence>
<organism evidence="2 3">
    <name type="scientific">Nelumbo nucifera</name>
    <name type="common">Sacred lotus</name>
    <dbReference type="NCBI Taxonomy" id="4432"/>
    <lineage>
        <taxon>Eukaryota</taxon>
        <taxon>Viridiplantae</taxon>
        <taxon>Streptophyta</taxon>
        <taxon>Embryophyta</taxon>
        <taxon>Tracheophyta</taxon>
        <taxon>Spermatophyta</taxon>
        <taxon>Magnoliopsida</taxon>
        <taxon>Proteales</taxon>
        <taxon>Nelumbonaceae</taxon>
        <taxon>Nelumbo</taxon>
    </lineage>
</organism>
<evidence type="ECO:0000256" key="1">
    <source>
        <dbReference type="SAM" id="Phobius"/>
    </source>
</evidence>
<keyword evidence="3" id="KW-1185">Reference proteome</keyword>
<name>A0A822Y446_NELNU</name>